<dbReference type="EMBL" id="JACHOU010000008">
    <property type="protein sequence ID" value="MBB6355557.1"/>
    <property type="molecule type" value="Genomic_DNA"/>
</dbReference>
<organism evidence="7 8">
    <name type="scientific">Aminobacter aganoensis</name>
    <dbReference type="NCBI Taxonomy" id="83264"/>
    <lineage>
        <taxon>Bacteria</taxon>
        <taxon>Pseudomonadati</taxon>
        <taxon>Pseudomonadota</taxon>
        <taxon>Alphaproteobacteria</taxon>
        <taxon>Hyphomicrobiales</taxon>
        <taxon>Phyllobacteriaceae</taxon>
        <taxon>Aminobacter</taxon>
    </lineage>
</organism>
<evidence type="ECO:0000259" key="6">
    <source>
        <dbReference type="Pfam" id="PF08543"/>
    </source>
</evidence>
<dbReference type="PANTHER" id="PTHR10534">
    <property type="entry name" value="PYRIDOXAL KINASE"/>
    <property type="match status" value="1"/>
</dbReference>
<gene>
    <name evidence="7" type="ORF">GGR00_003361</name>
</gene>
<dbReference type="SUPFAM" id="SSF53613">
    <property type="entry name" value="Ribokinase-like"/>
    <property type="match status" value="1"/>
</dbReference>
<dbReference type="AlphaFoldDB" id="A0A7X0KLY2"/>
<dbReference type="Pfam" id="PF08543">
    <property type="entry name" value="Phos_pyr_kin"/>
    <property type="match status" value="1"/>
</dbReference>
<dbReference type="GO" id="GO:0005829">
    <property type="term" value="C:cytosol"/>
    <property type="evidence" value="ECO:0007669"/>
    <property type="project" value="TreeGrafter"/>
</dbReference>
<keyword evidence="8" id="KW-1185">Reference proteome</keyword>
<dbReference type="RefSeq" id="WP_184700031.1">
    <property type="nucleotide sequence ID" value="NZ_BAABEG010000001.1"/>
</dbReference>
<dbReference type="InterPro" id="IPR029056">
    <property type="entry name" value="Ribokinase-like"/>
</dbReference>
<evidence type="ECO:0000256" key="1">
    <source>
        <dbReference type="ARBA" id="ARBA00012104"/>
    </source>
</evidence>
<reference evidence="7 8" key="1">
    <citation type="submission" date="2020-08" db="EMBL/GenBank/DDBJ databases">
        <title>Genomic Encyclopedia of Type Strains, Phase IV (KMG-IV): sequencing the most valuable type-strain genomes for metagenomic binning, comparative biology and taxonomic classification.</title>
        <authorList>
            <person name="Goeker M."/>
        </authorList>
    </citation>
    <scope>NUCLEOTIDE SEQUENCE [LARGE SCALE GENOMIC DNA]</scope>
    <source>
        <strain evidence="7 8">DSM 7051</strain>
    </source>
</reference>
<dbReference type="GO" id="GO:0009443">
    <property type="term" value="P:pyridoxal 5'-phosphate salvage"/>
    <property type="evidence" value="ECO:0007669"/>
    <property type="project" value="InterPro"/>
</dbReference>
<keyword evidence="5" id="KW-0067">ATP-binding</keyword>
<keyword evidence="3" id="KW-0547">Nucleotide-binding</keyword>
<dbReference type="InterPro" id="IPR013749">
    <property type="entry name" value="PM/HMP-P_kinase-1"/>
</dbReference>
<keyword evidence="2 7" id="KW-0808">Transferase</keyword>
<dbReference type="PANTHER" id="PTHR10534:SF2">
    <property type="entry name" value="PYRIDOXAL KINASE"/>
    <property type="match status" value="1"/>
</dbReference>
<comment type="caution">
    <text evidence="7">The sequence shown here is derived from an EMBL/GenBank/DDBJ whole genome shotgun (WGS) entry which is preliminary data.</text>
</comment>
<dbReference type="GO" id="GO:0005524">
    <property type="term" value="F:ATP binding"/>
    <property type="evidence" value="ECO:0007669"/>
    <property type="project" value="UniProtKB-KW"/>
</dbReference>
<dbReference type="Gene3D" id="3.40.1190.20">
    <property type="match status" value="1"/>
</dbReference>
<evidence type="ECO:0000256" key="4">
    <source>
        <dbReference type="ARBA" id="ARBA00022777"/>
    </source>
</evidence>
<feature type="domain" description="Pyridoxamine kinase/Phosphomethylpyrimidine kinase" evidence="6">
    <location>
        <begin position="83"/>
        <end position="261"/>
    </location>
</feature>
<dbReference type="NCBIfam" id="NF004398">
    <property type="entry name" value="PRK05756.1"/>
    <property type="match status" value="1"/>
</dbReference>
<dbReference type="Proteomes" id="UP000536262">
    <property type="component" value="Unassembled WGS sequence"/>
</dbReference>
<evidence type="ECO:0000256" key="3">
    <source>
        <dbReference type="ARBA" id="ARBA00022741"/>
    </source>
</evidence>
<dbReference type="GO" id="GO:0008478">
    <property type="term" value="F:pyridoxal kinase activity"/>
    <property type="evidence" value="ECO:0007669"/>
    <property type="project" value="UniProtKB-EC"/>
</dbReference>
<dbReference type="InterPro" id="IPR004625">
    <property type="entry name" value="PyrdxlKinase"/>
</dbReference>
<evidence type="ECO:0000313" key="7">
    <source>
        <dbReference type="EMBL" id="MBB6355557.1"/>
    </source>
</evidence>
<sequence length="301" mass="31826">MIIQGETAAPRAVIVVSSHVARGSVGNRAAVFALETLGHPVWAVPTVMLPWHPGHGRATRIVPPTDQFAAFMADLERAPWLGEVTAVLSGYLGEAGQVEAVASLVETVKARNPQALYICDPVIGDKGGLYVAEALASGIRDRLLPLADIATPNRYELEWLTGTTLDDMRTTMAAALAAPPPTMLVTSAPAMMAGGTGNLLVTETQALLAEHRTVERPPNGLGDLSAAVFLARLLAGQPAAKALQSTTASVYEILARTSKRGGDELQLETDAQSLSHPMAQVELRTLIHPSRRRKPDQDSGA</sequence>
<dbReference type="CDD" id="cd01173">
    <property type="entry name" value="pyridoxal_pyridoxamine_kinase"/>
    <property type="match status" value="1"/>
</dbReference>
<name>A0A7X0KLY2_9HYPH</name>
<dbReference type="NCBIfam" id="TIGR00687">
    <property type="entry name" value="pyridox_kin"/>
    <property type="match status" value="1"/>
</dbReference>
<proteinExistence type="predicted"/>
<evidence type="ECO:0000313" key="8">
    <source>
        <dbReference type="Proteomes" id="UP000536262"/>
    </source>
</evidence>
<accession>A0A7X0KLY2</accession>
<protein>
    <recommendedName>
        <fullName evidence="1">pyridoxal kinase</fullName>
        <ecNumber evidence="1">2.7.1.35</ecNumber>
    </recommendedName>
</protein>
<evidence type="ECO:0000256" key="5">
    <source>
        <dbReference type="ARBA" id="ARBA00022840"/>
    </source>
</evidence>
<dbReference type="EC" id="2.7.1.35" evidence="1"/>
<evidence type="ECO:0000256" key="2">
    <source>
        <dbReference type="ARBA" id="ARBA00022679"/>
    </source>
</evidence>
<keyword evidence="4 7" id="KW-0418">Kinase</keyword>